<proteinExistence type="predicted"/>
<dbReference type="Proteomes" id="UP000324897">
    <property type="component" value="Chromosome 4"/>
</dbReference>
<keyword evidence="2" id="KW-1185">Reference proteome</keyword>
<comment type="caution">
    <text evidence="1">The sequence shown here is derived from an EMBL/GenBank/DDBJ whole genome shotgun (WGS) entry which is preliminary data.</text>
</comment>
<reference evidence="1 2" key="1">
    <citation type="journal article" date="2019" name="Sci. Rep.">
        <title>A high-quality genome of Eragrostis curvula grass provides insights into Poaceae evolution and supports new strategies to enhance forage quality.</title>
        <authorList>
            <person name="Carballo J."/>
            <person name="Santos B.A.C.M."/>
            <person name="Zappacosta D."/>
            <person name="Garbus I."/>
            <person name="Selva J.P."/>
            <person name="Gallo C.A."/>
            <person name="Diaz A."/>
            <person name="Albertini E."/>
            <person name="Caccamo M."/>
            <person name="Echenique V."/>
        </authorList>
    </citation>
    <scope>NUCLEOTIDE SEQUENCE [LARGE SCALE GENOMIC DNA]</scope>
    <source>
        <strain evidence="2">cv. Victoria</strain>
        <tissue evidence="1">Leaf</tissue>
    </source>
</reference>
<protein>
    <submittedName>
        <fullName evidence="1">Uncharacterized protein</fullName>
    </submittedName>
</protein>
<accession>A0A5J9VQ67</accession>
<dbReference type="EMBL" id="RWGY01000007">
    <property type="protein sequence ID" value="TVU37938.1"/>
    <property type="molecule type" value="Genomic_DNA"/>
</dbReference>
<sequence length="76" mass="8296">MKLQQPQLPLPWLELVVADGDHGRSGSPAAKRTGKRRAGVVARGVRVFVGGLAEMVRKKFECSIPAVKFGHVAYIR</sequence>
<gene>
    <name evidence="1" type="ORF">EJB05_11283</name>
</gene>
<evidence type="ECO:0000313" key="1">
    <source>
        <dbReference type="EMBL" id="TVU37938.1"/>
    </source>
</evidence>
<evidence type="ECO:0000313" key="2">
    <source>
        <dbReference type="Proteomes" id="UP000324897"/>
    </source>
</evidence>
<dbReference type="Gramene" id="TVU37938">
    <property type="protein sequence ID" value="TVU37938"/>
    <property type="gene ID" value="EJB05_11283"/>
</dbReference>
<organism evidence="1 2">
    <name type="scientific">Eragrostis curvula</name>
    <name type="common">weeping love grass</name>
    <dbReference type="NCBI Taxonomy" id="38414"/>
    <lineage>
        <taxon>Eukaryota</taxon>
        <taxon>Viridiplantae</taxon>
        <taxon>Streptophyta</taxon>
        <taxon>Embryophyta</taxon>
        <taxon>Tracheophyta</taxon>
        <taxon>Spermatophyta</taxon>
        <taxon>Magnoliopsida</taxon>
        <taxon>Liliopsida</taxon>
        <taxon>Poales</taxon>
        <taxon>Poaceae</taxon>
        <taxon>PACMAD clade</taxon>
        <taxon>Chloridoideae</taxon>
        <taxon>Eragrostideae</taxon>
        <taxon>Eragrostidinae</taxon>
        <taxon>Eragrostis</taxon>
    </lineage>
</organism>
<dbReference type="AlphaFoldDB" id="A0A5J9VQ67"/>
<name>A0A5J9VQ67_9POAL</name>
<feature type="non-terminal residue" evidence="1">
    <location>
        <position position="1"/>
    </location>
</feature>